<evidence type="ECO:0000313" key="4">
    <source>
        <dbReference type="Proteomes" id="UP001237823"/>
    </source>
</evidence>
<evidence type="ECO:0000256" key="1">
    <source>
        <dbReference type="SAM" id="MobiDB-lite"/>
    </source>
</evidence>
<dbReference type="Pfam" id="PF11298">
    <property type="entry name" value="DUF3099"/>
    <property type="match status" value="1"/>
</dbReference>
<dbReference type="EMBL" id="JAUCML010000005">
    <property type="protein sequence ID" value="MDM7885263.1"/>
    <property type="molecule type" value="Genomic_DNA"/>
</dbReference>
<keyword evidence="2" id="KW-1133">Transmembrane helix</keyword>
<feature type="compositionally biased region" description="Basic and acidic residues" evidence="1">
    <location>
        <begin position="119"/>
        <end position="153"/>
    </location>
</feature>
<feature type="region of interest" description="Disordered" evidence="1">
    <location>
        <begin position="1"/>
        <end position="31"/>
    </location>
</feature>
<accession>A0ABT7T6Q4</accession>
<feature type="compositionally biased region" description="Polar residues" evidence="1">
    <location>
        <begin position="16"/>
        <end position="30"/>
    </location>
</feature>
<comment type="caution">
    <text evidence="3">The sequence shown here is derived from an EMBL/GenBank/DDBJ whole genome shotgun (WGS) entry which is preliminary data.</text>
</comment>
<keyword evidence="4" id="KW-1185">Reference proteome</keyword>
<dbReference type="Proteomes" id="UP001237823">
    <property type="component" value="Unassembled WGS sequence"/>
</dbReference>
<name>A0ABT7T6Q4_9MICO</name>
<gene>
    <name evidence="3" type="ORF">QUG92_09110</name>
</gene>
<feature type="transmembrane region" description="Helical" evidence="2">
    <location>
        <begin position="44"/>
        <end position="62"/>
    </location>
</feature>
<proteinExistence type="predicted"/>
<keyword evidence="2" id="KW-0472">Membrane</keyword>
<evidence type="ECO:0000256" key="2">
    <source>
        <dbReference type="SAM" id="Phobius"/>
    </source>
</evidence>
<protein>
    <submittedName>
        <fullName evidence="3">DUF3099 domain-containing protein</fullName>
    </submittedName>
</protein>
<organism evidence="3 4">
    <name type="scientific">Curtobacterium citri</name>
    <dbReference type="NCBI Taxonomy" id="3055139"/>
    <lineage>
        <taxon>Bacteria</taxon>
        <taxon>Bacillati</taxon>
        <taxon>Actinomycetota</taxon>
        <taxon>Actinomycetes</taxon>
        <taxon>Micrococcales</taxon>
        <taxon>Microbacteriaceae</taxon>
        <taxon>Curtobacterium</taxon>
    </lineage>
</organism>
<feature type="region of interest" description="Disordered" evidence="1">
    <location>
        <begin position="119"/>
        <end position="163"/>
    </location>
</feature>
<dbReference type="RefSeq" id="WP_182047415.1">
    <property type="nucleotide sequence ID" value="NZ_JAUCML010000005.1"/>
</dbReference>
<feature type="transmembrane region" description="Helical" evidence="2">
    <location>
        <begin position="68"/>
        <end position="88"/>
    </location>
</feature>
<evidence type="ECO:0000313" key="3">
    <source>
        <dbReference type="EMBL" id="MDM7885263.1"/>
    </source>
</evidence>
<reference evidence="3 4" key="1">
    <citation type="submission" date="2023-06" db="EMBL/GenBank/DDBJ databases">
        <authorList>
            <person name="Feng G."/>
            <person name="Li J."/>
            <person name="Zhu H."/>
        </authorList>
    </citation>
    <scope>NUCLEOTIDE SEQUENCE [LARGE SCALE GENOMIC DNA]</scope>
    <source>
        <strain evidence="3 4">RHCKG23</strain>
    </source>
</reference>
<dbReference type="InterPro" id="IPR021449">
    <property type="entry name" value="DUF3099"/>
</dbReference>
<sequence>MEEHRMKSTQRRFHATHTTSGSTQSITSLPDSPELDRAHRLSKYVWQMAVRVVCFIGAVLIWTTWHSWLAVIPIVLAAVIPWVAVILANAGSRAESDIVSPAGAIELYDAVDPRLRERQEDARAEAYRAEQERLREQAQHAQEEWQRNGDRSRVWSAKPRARR</sequence>
<keyword evidence="2" id="KW-0812">Transmembrane</keyword>